<organism evidence="3 4">
    <name type="scientific">Pseudobutyrivibrio xylanivorans DSM 14809</name>
    <dbReference type="NCBI Taxonomy" id="1123012"/>
    <lineage>
        <taxon>Bacteria</taxon>
        <taxon>Bacillati</taxon>
        <taxon>Bacillota</taxon>
        <taxon>Clostridia</taxon>
        <taxon>Lachnospirales</taxon>
        <taxon>Lachnospiraceae</taxon>
        <taxon>Pseudobutyrivibrio</taxon>
    </lineage>
</organism>
<dbReference type="Proteomes" id="UP000184185">
    <property type="component" value="Unassembled WGS sequence"/>
</dbReference>
<feature type="signal peptide" evidence="2">
    <location>
        <begin position="1"/>
        <end position="25"/>
    </location>
</feature>
<feature type="chain" id="PRO_5012861591" evidence="2">
    <location>
        <begin position="26"/>
        <end position="596"/>
    </location>
</feature>
<evidence type="ECO:0000313" key="4">
    <source>
        <dbReference type="Proteomes" id="UP000184185"/>
    </source>
</evidence>
<evidence type="ECO:0000256" key="2">
    <source>
        <dbReference type="SAM" id="SignalP"/>
    </source>
</evidence>
<protein>
    <submittedName>
        <fullName evidence="3">Uncharacterized protein</fullName>
    </submittedName>
</protein>
<proteinExistence type="predicted"/>
<accession>A0A1M6HFT8</accession>
<feature type="region of interest" description="Disordered" evidence="1">
    <location>
        <begin position="477"/>
        <end position="536"/>
    </location>
</feature>
<gene>
    <name evidence="3" type="ORF">SAMN02745725_01998</name>
</gene>
<dbReference type="RefSeq" id="WP_072917148.1">
    <property type="nucleotide sequence ID" value="NZ_FQYQ01000013.1"/>
</dbReference>
<keyword evidence="4" id="KW-1185">Reference proteome</keyword>
<reference evidence="3 4" key="1">
    <citation type="submission" date="2016-11" db="EMBL/GenBank/DDBJ databases">
        <authorList>
            <person name="Jaros S."/>
            <person name="Januszkiewicz K."/>
            <person name="Wedrychowicz H."/>
        </authorList>
    </citation>
    <scope>NUCLEOTIDE SEQUENCE [LARGE SCALE GENOMIC DNA]</scope>
    <source>
        <strain evidence="3 4">DSM 14809</strain>
    </source>
</reference>
<dbReference type="EMBL" id="FQYQ01000013">
    <property type="protein sequence ID" value="SHJ21081.1"/>
    <property type="molecule type" value="Genomic_DNA"/>
</dbReference>
<name>A0A1M6HFT8_PSEXY</name>
<feature type="compositionally biased region" description="Acidic residues" evidence="1">
    <location>
        <begin position="492"/>
        <end position="520"/>
    </location>
</feature>
<evidence type="ECO:0000256" key="1">
    <source>
        <dbReference type="SAM" id="MobiDB-lite"/>
    </source>
</evidence>
<keyword evidence="2" id="KW-0732">Signal</keyword>
<evidence type="ECO:0000313" key="3">
    <source>
        <dbReference type="EMBL" id="SHJ21081.1"/>
    </source>
</evidence>
<dbReference type="OrthoDB" id="2077842at2"/>
<dbReference type="AlphaFoldDB" id="A0A1M6HFT8"/>
<sequence>MKRKVLAQFLAFGLALTSLPVSVSAAEITEDVVVEAEPPVADEDTQDVEELALAEADEDVEADVEAYVEADENVNESEDVDDASEDLQEVTASKITINDETYYFLANSDDLTPDSAIVLENTDEEKTQTGFSSFTEIDDSDVYYYTTANLSGKLYGTYEASYTDLYRGQTSAPEYDAVSSATKGKSNLFTSTNVSEVTDDGYQIYGLKNANVAVSKEDYVKAAILDSADKLDNDSYANLLKITLNENNDIPSYYLPYDGSEFKNAVIRKSVSINDAEGELKYYTRYGTYQLEVMEPTTSYLRRTRDNDIYAINNSVHGAILRGTDANGNPISMGVRHLKELWVSTYEIAFSPDTNSAVSFEGGSITSVDYLTASDVYSFKFETPVKVKATYDSSALSTFFNENNNKELIISGIDTVLQNTTLSLSYKEGRQSVTVVDKAPVTVVNGVIKYTVEDELIPEKSYTVTLVNDEYADITSTVNPETLGTDPSAPTEPEEPTEPDEPDTPEEPVIDNPDTPEEPAIDTPTEPAKPSTDVLSDEQKETVKCIDKKINEFVNCVVVPIVKKYCPQVQNVLPVIKQHLQVIQTKIFNFFFGGWR</sequence>